<dbReference type="OrthoDB" id="6603874at2759"/>
<keyword evidence="1" id="KW-0695">RNA-directed DNA polymerase</keyword>
<protein>
    <submittedName>
        <fullName evidence="1">RNA-directed DNA polymerase from mobile element jockey</fullName>
    </submittedName>
</protein>
<evidence type="ECO:0000313" key="2">
    <source>
        <dbReference type="Proteomes" id="UP001152795"/>
    </source>
</evidence>
<proteinExistence type="predicted"/>
<keyword evidence="1" id="KW-0548">Nucleotidyltransferase</keyword>
<evidence type="ECO:0000313" key="1">
    <source>
        <dbReference type="EMBL" id="CAB4028398.1"/>
    </source>
</evidence>
<organism evidence="1 2">
    <name type="scientific">Paramuricea clavata</name>
    <name type="common">Red gorgonian</name>
    <name type="synonym">Violescent sea-whip</name>
    <dbReference type="NCBI Taxonomy" id="317549"/>
    <lineage>
        <taxon>Eukaryota</taxon>
        <taxon>Metazoa</taxon>
        <taxon>Cnidaria</taxon>
        <taxon>Anthozoa</taxon>
        <taxon>Octocorallia</taxon>
        <taxon>Malacalcyonacea</taxon>
        <taxon>Plexauridae</taxon>
        <taxon>Paramuricea</taxon>
    </lineage>
</organism>
<comment type="caution">
    <text evidence="1">The sequence shown here is derived from an EMBL/GenBank/DDBJ whole genome shotgun (WGS) entry which is preliminary data.</text>
</comment>
<keyword evidence="1" id="KW-0808">Transferase</keyword>
<dbReference type="GO" id="GO:0003964">
    <property type="term" value="F:RNA-directed DNA polymerase activity"/>
    <property type="evidence" value="ECO:0007669"/>
    <property type="project" value="UniProtKB-KW"/>
</dbReference>
<sequence length="142" mass="16689">MTGVGDGGCSSTLKNCKFMRLTHKKSFKHIHYDMNGDLLDRVKSVKDLGISVTDNLRWSQHIQEITLKTNRTLGLVKRVCRDIKDVHIRKALYCSLIRPQLEYASELWSPEQVTYKRMLENVQRRETKFILDYPQHCSYTRD</sequence>
<dbReference type="Proteomes" id="UP001152795">
    <property type="component" value="Unassembled WGS sequence"/>
</dbReference>
<reference evidence="1" key="1">
    <citation type="submission" date="2020-04" db="EMBL/GenBank/DDBJ databases">
        <authorList>
            <person name="Alioto T."/>
            <person name="Alioto T."/>
            <person name="Gomez Garrido J."/>
        </authorList>
    </citation>
    <scope>NUCLEOTIDE SEQUENCE</scope>
    <source>
        <strain evidence="1">A484AB</strain>
    </source>
</reference>
<dbReference type="PANTHER" id="PTHR33332">
    <property type="entry name" value="REVERSE TRANSCRIPTASE DOMAIN-CONTAINING PROTEIN"/>
    <property type="match status" value="1"/>
</dbReference>
<dbReference type="PRINTS" id="PR01345">
    <property type="entry name" value="CERVTRCPTASE"/>
</dbReference>
<accession>A0A6S7JCF7</accession>
<keyword evidence="2" id="KW-1185">Reference proteome</keyword>
<name>A0A6S7JCF7_PARCT</name>
<dbReference type="AlphaFoldDB" id="A0A6S7JCF7"/>
<gene>
    <name evidence="1" type="ORF">PACLA_8A030917</name>
</gene>
<dbReference type="EMBL" id="CACRXK020015458">
    <property type="protein sequence ID" value="CAB4028398.1"/>
    <property type="molecule type" value="Genomic_DNA"/>
</dbReference>